<dbReference type="KEGG" id="dsc:ABOD76_20880"/>
<dbReference type="SUPFAM" id="SSF82171">
    <property type="entry name" value="DPP6 N-terminal domain-like"/>
    <property type="match status" value="1"/>
</dbReference>
<feature type="domain" description="Peptidase S9 prolyl oligopeptidase catalytic" evidence="1">
    <location>
        <begin position="430"/>
        <end position="633"/>
    </location>
</feature>
<dbReference type="Gene3D" id="3.40.50.1820">
    <property type="entry name" value="alpha/beta hydrolase"/>
    <property type="match status" value="1"/>
</dbReference>
<dbReference type="AlphaFoldDB" id="A0AAU7UGF1"/>
<dbReference type="EMBL" id="CP158300">
    <property type="protein sequence ID" value="XBV87505.1"/>
    <property type="molecule type" value="Genomic_DNA"/>
</dbReference>
<dbReference type="Pfam" id="PF07676">
    <property type="entry name" value="PD40"/>
    <property type="match status" value="1"/>
</dbReference>
<dbReference type="Gene3D" id="2.120.10.30">
    <property type="entry name" value="TolB, C-terminal domain"/>
    <property type="match status" value="1"/>
</dbReference>
<sequence>MSEPEQTVFPYGAWPSPLTPDAITAGTVGLGGIAVDGPDVYWLEERPSEAGRSVLVRRTPDGAVTDVTPAPSNVRTRVHEYGGRCYVVQDGTVSFSSFTDDRLYRLAPGQEPEPLTPPLDVRYANPTPDLQRQRLIVVREDHRSGDHDPGNALVAVSVGEANPEGGTVLASGADFYAAPRLSPDGTRLAWVEWDHPNMPWDDTRLMLASVEPDGSLTAPQCVAGGPGESVAEPRWSPGGVLHFVSDRSGWWNLYRLRSGVAEALYPMEAEFTRPHWVFGVAQYTFLQEEQLVCAYDQGGRTQLARLEHQDGRWVLLPLLVPFTDASSLQAMNGAVVLLAGAPDRAPCIARVTLGGEVEVLRESARFPLSADDISVPEAVEVPTEDGQFVHAFLYRPRNRRAQGPLGERPPLLVISHGGPTGATTAVLDPAVQFWTTRGFAVLDVNYSGSTGFGRAYRERLKGQWGVLDVQDCVSAAQYVAARGDADPERLAITGGSAGGYTTLCALTFHDVFAAGASHYGVSDVEALAQETHKFESRYLDSLIGPYPQDRARYEARSPIHFTGQLRRPVVFFQGLDDRVVPPNQARTMYEAVRAQGLPTALLEFPGEGHGFRRAENIRAALEGELQFYGQVFGFTPPGLSTTLEIVNVDR</sequence>
<dbReference type="GO" id="GO:0008236">
    <property type="term" value="F:serine-type peptidase activity"/>
    <property type="evidence" value="ECO:0007669"/>
    <property type="project" value="InterPro"/>
</dbReference>
<name>A0AAU7UGF1_9DEIO</name>
<reference evidence="2" key="1">
    <citation type="submission" date="2024-06" db="EMBL/GenBank/DDBJ databases">
        <title>Draft Genome Sequence of Deinococcus sonorensis Type Strain KR-87, a Biofilm Producing Representative of the Genus Deinococcus.</title>
        <authorList>
            <person name="Boren L.S."/>
            <person name="Grosso R.A."/>
            <person name="Hugenberg-Cox A.N."/>
            <person name="Hill J.T.E."/>
            <person name="Albert C.M."/>
            <person name="Tuohy J.M."/>
        </authorList>
    </citation>
    <scope>NUCLEOTIDE SEQUENCE</scope>
    <source>
        <strain evidence="2">KR-87</strain>
        <plasmid evidence="2">pDson02</plasmid>
    </source>
</reference>
<dbReference type="RefSeq" id="WP_350245654.1">
    <property type="nucleotide sequence ID" value="NZ_CP158300.1"/>
</dbReference>
<dbReference type="SUPFAM" id="SSF53474">
    <property type="entry name" value="alpha/beta-Hydrolases"/>
    <property type="match status" value="1"/>
</dbReference>
<dbReference type="GO" id="GO:0006508">
    <property type="term" value="P:proteolysis"/>
    <property type="evidence" value="ECO:0007669"/>
    <property type="project" value="InterPro"/>
</dbReference>
<accession>A0AAU7UGF1</accession>
<protein>
    <submittedName>
        <fullName evidence="2">S9 family peptidase</fullName>
        <ecNumber evidence="2">3.4.-.-</ecNumber>
    </submittedName>
</protein>
<dbReference type="InterPro" id="IPR001375">
    <property type="entry name" value="Peptidase_S9_cat"/>
</dbReference>
<dbReference type="PANTHER" id="PTHR43056:SF5">
    <property type="entry name" value="PEPTIDASE S9 PROLYL OLIGOPEPTIDASE CATALYTIC DOMAIN-CONTAINING PROTEIN"/>
    <property type="match status" value="1"/>
</dbReference>
<proteinExistence type="predicted"/>
<dbReference type="PANTHER" id="PTHR43056">
    <property type="entry name" value="PEPTIDASE S9 PROLYL OLIGOPEPTIDASE"/>
    <property type="match status" value="1"/>
</dbReference>
<keyword evidence="2" id="KW-0614">Plasmid</keyword>
<dbReference type="InterPro" id="IPR050585">
    <property type="entry name" value="Xaa-Pro_dipeptidyl-ppase/CocE"/>
</dbReference>
<keyword evidence="2" id="KW-0378">Hydrolase</keyword>
<dbReference type="EC" id="3.4.-.-" evidence="2"/>
<dbReference type="InterPro" id="IPR029058">
    <property type="entry name" value="AB_hydrolase_fold"/>
</dbReference>
<evidence type="ECO:0000313" key="2">
    <source>
        <dbReference type="EMBL" id="XBV87505.1"/>
    </source>
</evidence>
<evidence type="ECO:0000259" key="1">
    <source>
        <dbReference type="Pfam" id="PF00326"/>
    </source>
</evidence>
<organism evidence="2">
    <name type="scientific">Deinococcus sonorensis KR-87</name>
    <dbReference type="NCBI Taxonomy" id="694439"/>
    <lineage>
        <taxon>Bacteria</taxon>
        <taxon>Thermotogati</taxon>
        <taxon>Deinococcota</taxon>
        <taxon>Deinococci</taxon>
        <taxon>Deinococcales</taxon>
        <taxon>Deinococcaceae</taxon>
        <taxon>Deinococcus</taxon>
    </lineage>
</organism>
<gene>
    <name evidence="2" type="ORF">ABOD76_20880</name>
</gene>
<dbReference type="InterPro" id="IPR011042">
    <property type="entry name" value="6-blade_b-propeller_TolB-like"/>
</dbReference>
<geneLocation type="plasmid" evidence="2">
    <name>pDson02</name>
</geneLocation>
<dbReference type="Pfam" id="PF00326">
    <property type="entry name" value="Peptidase_S9"/>
    <property type="match status" value="1"/>
</dbReference>
<dbReference type="InterPro" id="IPR011659">
    <property type="entry name" value="WD40"/>
</dbReference>